<dbReference type="Pfam" id="PF09756">
    <property type="entry name" value="DDRGK"/>
    <property type="match status" value="1"/>
</dbReference>
<feature type="region of interest" description="Disordered" evidence="11">
    <location>
        <begin position="64"/>
        <end position="96"/>
    </location>
</feature>
<accession>A0A653C136</accession>
<dbReference type="InterPro" id="IPR050899">
    <property type="entry name" value="DDRGK_domain-containing"/>
</dbReference>
<keyword evidence="8 12" id="KW-0472">Membrane</keyword>
<dbReference type="AlphaFoldDB" id="A0A653C136"/>
<evidence type="ECO:0000256" key="1">
    <source>
        <dbReference type="ARBA" id="ARBA00004389"/>
    </source>
</evidence>
<feature type="compositionally biased region" description="Basic and acidic residues" evidence="11">
    <location>
        <begin position="38"/>
        <end position="56"/>
    </location>
</feature>
<evidence type="ECO:0000256" key="7">
    <source>
        <dbReference type="ARBA" id="ARBA00022989"/>
    </source>
</evidence>
<sequence>MILNNPNMDITILLALASAIALVIICLAIYLKLGKNENKVPERPRPAANRVRDGAPRRAQMLRNRGARQRANIAADADHQEVHAEDAEEEVENDTVDVAEGKIGAKKRAKLEAKAEKKAAREAEEQLRAERKKKQEQAEEERKKMEEKEKLEEKMKEEAEKKAKEEQERKEYEEYLKMKEAFSIDEEGYEEGEQEEEQNLLQKFVEYIKNNKVVVIEDLAAHFKLKTQAAIDRIKDLQKDDLLTGVIDDRGKFIYVCPEEMEAVAKFIRQRGRVSISELVENSNKLINLTPSIATTS</sequence>
<comment type="subunit">
    <text evidence="10">Interacts with Atg9; the interaction is transient.</text>
</comment>
<evidence type="ECO:0000313" key="13">
    <source>
        <dbReference type="EMBL" id="VEN41656.1"/>
    </source>
</evidence>
<dbReference type="InterPro" id="IPR036388">
    <property type="entry name" value="WH-like_DNA-bd_sf"/>
</dbReference>
<keyword evidence="6" id="KW-0256">Endoplasmic reticulum</keyword>
<evidence type="ECO:0000256" key="4">
    <source>
        <dbReference type="ARBA" id="ARBA00022692"/>
    </source>
</evidence>
<evidence type="ECO:0000256" key="11">
    <source>
        <dbReference type="SAM" id="MobiDB-lite"/>
    </source>
</evidence>
<dbReference type="GO" id="GO:0005789">
    <property type="term" value="C:endoplasmic reticulum membrane"/>
    <property type="evidence" value="ECO:0007669"/>
    <property type="project" value="UniProtKB-SubCell"/>
</dbReference>
<evidence type="ECO:0000256" key="12">
    <source>
        <dbReference type="SAM" id="Phobius"/>
    </source>
</evidence>
<reference evidence="13 14" key="1">
    <citation type="submission" date="2019-01" db="EMBL/GenBank/DDBJ databases">
        <authorList>
            <person name="Sayadi A."/>
        </authorList>
    </citation>
    <scope>NUCLEOTIDE SEQUENCE [LARGE SCALE GENOMIC DNA]</scope>
</reference>
<comment type="subcellular location">
    <subcellularLocation>
        <location evidence="1">Endoplasmic reticulum membrane</location>
        <topology evidence="1">Single-pass membrane protein</topology>
    </subcellularLocation>
</comment>
<dbReference type="OrthoDB" id="2285710at2759"/>
<name>A0A653C136_CALMS</name>
<keyword evidence="7 12" id="KW-1133">Transmembrane helix</keyword>
<feature type="compositionally biased region" description="Acidic residues" evidence="11">
    <location>
        <begin position="86"/>
        <end position="96"/>
    </location>
</feature>
<dbReference type="FunFam" id="1.10.10.10:FF:000143">
    <property type="entry name" value="DDRGK domain-containing protein 1"/>
    <property type="match status" value="1"/>
</dbReference>
<dbReference type="EMBL" id="CAACVG010006783">
    <property type="protein sequence ID" value="VEN41656.1"/>
    <property type="molecule type" value="Genomic_DNA"/>
</dbReference>
<evidence type="ECO:0000256" key="2">
    <source>
        <dbReference type="ARBA" id="ARBA00009829"/>
    </source>
</evidence>
<dbReference type="Proteomes" id="UP000410492">
    <property type="component" value="Unassembled WGS sequence"/>
</dbReference>
<evidence type="ECO:0000256" key="3">
    <source>
        <dbReference type="ARBA" id="ARBA00018218"/>
    </source>
</evidence>
<evidence type="ECO:0000256" key="5">
    <source>
        <dbReference type="ARBA" id="ARBA00022786"/>
    </source>
</evidence>
<keyword evidence="4 12" id="KW-0812">Transmembrane</keyword>
<evidence type="ECO:0000256" key="6">
    <source>
        <dbReference type="ARBA" id="ARBA00022824"/>
    </source>
</evidence>
<feature type="compositionally biased region" description="Basic and acidic residues" evidence="11">
    <location>
        <begin position="76"/>
        <end position="85"/>
    </location>
</feature>
<keyword evidence="5" id="KW-0833">Ubl conjugation pathway</keyword>
<evidence type="ECO:0000256" key="10">
    <source>
        <dbReference type="ARBA" id="ARBA00049687"/>
    </source>
</evidence>
<organism evidence="13 14">
    <name type="scientific">Callosobruchus maculatus</name>
    <name type="common">Southern cowpea weevil</name>
    <name type="synonym">Pulse bruchid</name>
    <dbReference type="NCBI Taxonomy" id="64391"/>
    <lineage>
        <taxon>Eukaryota</taxon>
        <taxon>Metazoa</taxon>
        <taxon>Ecdysozoa</taxon>
        <taxon>Arthropoda</taxon>
        <taxon>Hexapoda</taxon>
        <taxon>Insecta</taxon>
        <taxon>Pterygota</taxon>
        <taxon>Neoptera</taxon>
        <taxon>Endopterygota</taxon>
        <taxon>Coleoptera</taxon>
        <taxon>Polyphaga</taxon>
        <taxon>Cucujiformia</taxon>
        <taxon>Chrysomeloidea</taxon>
        <taxon>Chrysomelidae</taxon>
        <taxon>Bruchinae</taxon>
        <taxon>Bruchini</taxon>
        <taxon>Callosobruchus</taxon>
    </lineage>
</organism>
<dbReference type="PANTHER" id="PTHR48176">
    <property type="entry name" value="DDRGK DOMAIN-CONTAINING PROTEIN 1"/>
    <property type="match status" value="1"/>
</dbReference>
<protein>
    <recommendedName>
        <fullName evidence="3">DDRGK domain-containing protein 1</fullName>
    </recommendedName>
</protein>
<proteinExistence type="inferred from homology"/>
<gene>
    <name evidence="13" type="ORF">CALMAC_LOCUS5407</name>
</gene>
<evidence type="ECO:0000256" key="8">
    <source>
        <dbReference type="ARBA" id="ARBA00023136"/>
    </source>
</evidence>
<comment type="function">
    <text evidence="9">Substrate adapter for ufmylation, the covalent attachment of the ubiquitin-like modifier UFM1 to substrate proteins. Required for ufmylation of Atg9; protects the nervous system during aging, possibly by stabilizing Atg9 and supporting its function.</text>
</comment>
<evidence type="ECO:0000313" key="14">
    <source>
        <dbReference type="Proteomes" id="UP000410492"/>
    </source>
</evidence>
<dbReference type="InterPro" id="IPR036390">
    <property type="entry name" value="WH_DNA-bd_sf"/>
</dbReference>
<dbReference type="Gene3D" id="1.10.10.10">
    <property type="entry name" value="Winged helix-like DNA-binding domain superfamily/Winged helix DNA-binding domain"/>
    <property type="match status" value="1"/>
</dbReference>
<keyword evidence="14" id="KW-1185">Reference proteome</keyword>
<evidence type="ECO:0000256" key="9">
    <source>
        <dbReference type="ARBA" id="ARBA00049608"/>
    </source>
</evidence>
<dbReference type="PANTHER" id="PTHR48176:SF1">
    <property type="entry name" value="DDRGK DOMAIN-CONTAINING PROTEIN 1"/>
    <property type="match status" value="1"/>
</dbReference>
<dbReference type="InterPro" id="IPR019153">
    <property type="entry name" value="DDRGK_dom-contain"/>
</dbReference>
<feature type="region of interest" description="Disordered" evidence="11">
    <location>
        <begin position="38"/>
        <end position="57"/>
    </location>
</feature>
<dbReference type="SMART" id="SM01128">
    <property type="entry name" value="DDRGK"/>
    <property type="match status" value="1"/>
</dbReference>
<feature type="transmembrane region" description="Helical" evidence="12">
    <location>
        <begin position="12"/>
        <end position="33"/>
    </location>
</feature>
<comment type="similarity">
    <text evidence="2">Belongs to the DDRGK1 family.</text>
</comment>
<feature type="region of interest" description="Disordered" evidence="11">
    <location>
        <begin position="122"/>
        <end position="151"/>
    </location>
</feature>
<dbReference type="SUPFAM" id="SSF46785">
    <property type="entry name" value="Winged helix' DNA-binding domain"/>
    <property type="match status" value="1"/>
</dbReference>
<dbReference type="GO" id="GO:0044389">
    <property type="term" value="F:ubiquitin-like protein ligase binding"/>
    <property type="evidence" value="ECO:0007669"/>
    <property type="project" value="TreeGrafter"/>
</dbReference>